<dbReference type="Proteomes" id="UP000008827">
    <property type="component" value="Chromosome 10"/>
</dbReference>
<evidence type="ECO:0000313" key="4">
    <source>
        <dbReference type="EnsemblPlants" id="KRH33311"/>
    </source>
</evidence>
<dbReference type="HOGENOM" id="CLU_1963524_0_0_1"/>
<feature type="transmembrane region" description="Helical" evidence="1">
    <location>
        <begin position="6"/>
        <end position="26"/>
    </location>
</feature>
<dbReference type="InParanoid" id="I1L9X8"/>
<dbReference type="PANTHER" id="PTHR47184:SF3">
    <property type="entry name" value="PHOSPHATIDYLINOSITOL 3-AND 4-KINASE FAMILY PROTEIN-RELATED"/>
    <property type="match status" value="1"/>
</dbReference>
<evidence type="ECO:0000256" key="1">
    <source>
        <dbReference type="SAM" id="Phobius"/>
    </source>
</evidence>
<dbReference type="Pfam" id="PF11935">
    <property type="entry name" value="SYMPK_PTA1_N"/>
    <property type="match status" value="1"/>
</dbReference>
<proteinExistence type="predicted"/>
<dbReference type="InterPro" id="IPR011989">
    <property type="entry name" value="ARM-like"/>
</dbReference>
<reference evidence="3 4" key="1">
    <citation type="journal article" date="2010" name="Nature">
        <title>Genome sequence of the palaeopolyploid soybean.</title>
        <authorList>
            <person name="Schmutz J."/>
            <person name="Cannon S.B."/>
            <person name="Schlueter J."/>
            <person name="Ma J."/>
            <person name="Mitros T."/>
            <person name="Nelson W."/>
            <person name="Hyten D.L."/>
            <person name="Song Q."/>
            <person name="Thelen J.J."/>
            <person name="Cheng J."/>
            <person name="Xu D."/>
            <person name="Hellsten U."/>
            <person name="May G.D."/>
            <person name="Yu Y."/>
            <person name="Sakurai T."/>
            <person name="Umezawa T."/>
            <person name="Bhattacharyya M.K."/>
            <person name="Sandhu D."/>
            <person name="Valliyodan B."/>
            <person name="Lindquist E."/>
            <person name="Peto M."/>
            <person name="Grant D."/>
            <person name="Shu S."/>
            <person name="Goodstein D."/>
            <person name="Barry K."/>
            <person name="Futrell-Griggs M."/>
            <person name="Abernathy B."/>
            <person name="Du J."/>
            <person name="Tian Z."/>
            <person name="Zhu L."/>
            <person name="Gill N."/>
            <person name="Joshi T."/>
            <person name="Libault M."/>
            <person name="Sethuraman A."/>
            <person name="Zhang X.-C."/>
            <person name="Shinozaki K."/>
            <person name="Nguyen H.T."/>
            <person name="Wing R.A."/>
            <person name="Cregan P."/>
            <person name="Specht J."/>
            <person name="Grimwood J."/>
            <person name="Rokhsar D."/>
            <person name="Stacey G."/>
            <person name="Shoemaker R.C."/>
            <person name="Jackson S.A."/>
        </authorList>
    </citation>
    <scope>NUCLEOTIDE SEQUENCE</scope>
    <source>
        <strain evidence="4">cv. Williams 82</strain>
        <tissue evidence="3">Callus</tissue>
    </source>
</reference>
<dbReference type="STRING" id="3847.I1L9X8"/>
<keyword evidence="1" id="KW-0812">Transmembrane</keyword>
<dbReference type="InterPro" id="IPR032460">
    <property type="entry name" value="Symplekin/Pta1_N"/>
</dbReference>
<dbReference type="Gramene" id="KRH33311">
    <property type="protein sequence ID" value="KRH33311"/>
    <property type="gene ID" value="GLYMA_10G115000"/>
</dbReference>
<accession>I1L9X8</accession>
<dbReference type="PANTHER" id="PTHR47184">
    <property type="entry name" value="PHOSPHATIDYLINOSITOL 3-AND 4-KINASE FAMILY PROTEIN-RELATED"/>
    <property type="match status" value="1"/>
</dbReference>
<feature type="domain" description="Symplekin/Pta1 N-terminal" evidence="2">
    <location>
        <begin position="67"/>
        <end position="151"/>
    </location>
</feature>
<protein>
    <recommendedName>
        <fullName evidence="2">Symplekin/Pta1 N-terminal domain-containing protein</fullName>
    </recommendedName>
</protein>
<dbReference type="Gene3D" id="1.25.10.10">
    <property type="entry name" value="Leucine-rich Repeat Variant"/>
    <property type="match status" value="1"/>
</dbReference>
<reference evidence="3" key="3">
    <citation type="submission" date="2018-07" db="EMBL/GenBank/DDBJ databases">
        <title>WGS assembly of Glycine max.</title>
        <authorList>
            <person name="Schmutz J."/>
            <person name="Cannon S."/>
            <person name="Schlueter J."/>
            <person name="Ma J."/>
            <person name="Mitros T."/>
            <person name="Nelson W."/>
            <person name="Hyten D."/>
            <person name="Song Q."/>
            <person name="Thelen J."/>
            <person name="Cheng J."/>
            <person name="Xu D."/>
            <person name="Hellsten U."/>
            <person name="May G."/>
            <person name="Yu Y."/>
            <person name="Sakurai T."/>
            <person name="Umezawa T."/>
            <person name="Bhattacharyya M."/>
            <person name="Sandhu D."/>
            <person name="Valliyodan B."/>
            <person name="Lindquist E."/>
            <person name="Peto M."/>
            <person name="Grant D."/>
            <person name="Shu S."/>
            <person name="Goodstein D."/>
            <person name="Barry K."/>
            <person name="Futrell-Griggs M."/>
            <person name="Abernathy B."/>
            <person name="Du J."/>
            <person name="Tian Z."/>
            <person name="Zhu L."/>
            <person name="Gill N."/>
            <person name="Joshi T."/>
            <person name="Libault M."/>
            <person name="Sethuraman A."/>
            <person name="Zhang X."/>
            <person name="Shinozaki K."/>
            <person name="Nguyen H."/>
            <person name="Wing R."/>
            <person name="Cregan P."/>
            <person name="Specht J."/>
            <person name="Grimwood J."/>
            <person name="Rokhsar D."/>
            <person name="Stacey G."/>
            <person name="Shoemaker R."/>
            <person name="Jackson S."/>
        </authorList>
    </citation>
    <scope>NUCLEOTIDE SEQUENCE</scope>
    <source>
        <tissue evidence="3">Callus</tissue>
    </source>
</reference>
<keyword evidence="5" id="KW-1185">Reference proteome</keyword>
<keyword evidence="1" id="KW-0472">Membrane</keyword>
<evidence type="ECO:0000313" key="5">
    <source>
        <dbReference type="Proteomes" id="UP000008827"/>
    </source>
</evidence>
<keyword evidence="1" id="KW-1133">Transmembrane helix</keyword>
<reference evidence="4" key="2">
    <citation type="submission" date="2018-02" db="UniProtKB">
        <authorList>
            <consortium name="EnsemblPlants"/>
        </authorList>
    </citation>
    <scope>IDENTIFICATION</scope>
    <source>
        <strain evidence="4">Williams 82</strain>
    </source>
</reference>
<name>I1L9X8_SOYBN</name>
<dbReference type="EnsemblPlants" id="KRH33311">
    <property type="protein sequence ID" value="KRH33311"/>
    <property type="gene ID" value="GLYMA_10G115000"/>
</dbReference>
<sequence length="152" mass="17206">MYAITLLSLNLIDQIEILFALILIMLQSSDKSFICSNLLVMEFHLLRQKESYQWALFIYFLIRELICLLLALKFLETFVFLFSSDIGDTEKLATKGIRQAVNVEWLVGGHPHPVLDPVVLISDANKTIGILLNLLLLVGSLPTCLTITVVNW</sequence>
<feature type="transmembrane region" description="Helical" evidence="1">
    <location>
        <begin position="54"/>
        <end position="75"/>
    </location>
</feature>
<dbReference type="EMBL" id="CM000843">
    <property type="protein sequence ID" value="KRH33311.1"/>
    <property type="molecule type" value="Genomic_DNA"/>
</dbReference>
<evidence type="ECO:0000313" key="3">
    <source>
        <dbReference type="EMBL" id="KRH33311.1"/>
    </source>
</evidence>
<dbReference type="AlphaFoldDB" id="I1L9X8"/>
<dbReference type="eggNOG" id="KOG1895">
    <property type="taxonomic scope" value="Eukaryota"/>
</dbReference>
<evidence type="ECO:0000259" key="2">
    <source>
        <dbReference type="Pfam" id="PF11935"/>
    </source>
</evidence>
<organism evidence="3">
    <name type="scientific">Glycine max</name>
    <name type="common">Soybean</name>
    <name type="synonym">Glycine hispida</name>
    <dbReference type="NCBI Taxonomy" id="3847"/>
    <lineage>
        <taxon>Eukaryota</taxon>
        <taxon>Viridiplantae</taxon>
        <taxon>Streptophyta</taxon>
        <taxon>Embryophyta</taxon>
        <taxon>Tracheophyta</taxon>
        <taxon>Spermatophyta</taxon>
        <taxon>Magnoliopsida</taxon>
        <taxon>eudicotyledons</taxon>
        <taxon>Gunneridae</taxon>
        <taxon>Pentapetalae</taxon>
        <taxon>rosids</taxon>
        <taxon>fabids</taxon>
        <taxon>Fabales</taxon>
        <taxon>Fabaceae</taxon>
        <taxon>Papilionoideae</taxon>
        <taxon>50 kb inversion clade</taxon>
        <taxon>NPAAA clade</taxon>
        <taxon>indigoferoid/millettioid clade</taxon>
        <taxon>Phaseoleae</taxon>
        <taxon>Glycine</taxon>
        <taxon>Glycine subgen. Soja</taxon>
    </lineage>
</organism>
<feature type="transmembrane region" description="Helical" evidence="1">
    <location>
        <begin position="128"/>
        <end position="150"/>
    </location>
</feature>
<gene>
    <name evidence="3" type="ORF">GLYMA_10G115000</name>
</gene>
<dbReference type="PaxDb" id="3847-GLYMA10G12740.1"/>